<feature type="region of interest" description="Disordered" evidence="1">
    <location>
        <begin position="104"/>
        <end position="139"/>
    </location>
</feature>
<proteinExistence type="predicted"/>
<dbReference type="Proteomes" id="UP001595445">
    <property type="component" value="Unassembled WGS sequence"/>
</dbReference>
<name>A0ABV7DXR3_9RHOB</name>
<comment type="caution">
    <text evidence="2">The sequence shown here is derived from an EMBL/GenBank/DDBJ whole genome shotgun (WGS) entry which is preliminary data.</text>
</comment>
<evidence type="ECO:0000313" key="3">
    <source>
        <dbReference type="Proteomes" id="UP001595445"/>
    </source>
</evidence>
<protein>
    <submittedName>
        <fullName evidence="2">Uncharacterized protein</fullName>
    </submittedName>
</protein>
<dbReference type="RefSeq" id="WP_287863215.1">
    <property type="nucleotide sequence ID" value="NZ_JAEACP010000016.1"/>
</dbReference>
<sequence>MLDVVAQDVVADNVCHLSQRFFKLVQPLFGPAFRREDGRFTVEPDRSDVEDPDGLRVYFQVDRQAFLQQRPSVLSLEAYEVEKSHQVQENNDLAASLEVSARRGNMASRHRRLESAGALGAAKTPGFRGTADNRPAPAS</sequence>
<reference evidence="3" key="1">
    <citation type="journal article" date="2019" name="Int. J. Syst. Evol. Microbiol.">
        <title>The Global Catalogue of Microorganisms (GCM) 10K type strain sequencing project: providing services to taxonomists for standard genome sequencing and annotation.</title>
        <authorList>
            <consortium name="The Broad Institute Genomics Platform"/>
            <consortium name="The Broad Institute Genome Sequencing Center for Infectious Disease"/>
            <person name="Wu L."/>
            <person name="Ma J."/>
        </authorList>
    </citation>
    <scope>NUCLEOTIDE SEQUENCE [LARGE SCALE GENOMIC DNA]</scope>
    <source>
        <strain evidence="3">KCTC 62102</strain>
    </source>
</reference>
<evidence type="ECO:0000256" key="1">
    <source>
        <dbReference type="SAM" id="MobiDB-lite"/>
    </source>
</evidence>
<dbReference type="EMBL" id="JBHRSM010000022">
    <property type="protein sequence ID" value="MFC3086804.1"/>
    <property type="molecule type" value="Genomic_DNA"/>
</dbReference>
<evidence type="ECO:0000313" key="2">
    <source>
        <dbReference type="EMBL" id="MFC3086804.1"/>
    </source>
</evidence>
<keyword evidence="3" id="KW-1185">Reference proteome</keyword>
<accession>A0ABV7DXR3</accession>
<gene>
    <name evidence="2" type="ORF">ACFOD6_12180</name>
</gene>
<organism evidence="2 3">
    <name type="scientific">Tabrizicola soli</name>
    <dbReference type="NCBI Taxonomy" id="2185115"/>
    <lineage>
        <taxon>Bacteria</taxon>
        <taxon>Pseudomonadati</taxon>
        <taxon>Pseudomonadota</taxon>
        <taxon>Alphaproteobacteria</taxon>
        <taxon>Rhodobacterales</taxon>
        <taxon>Paracoccaceae</taxon>
        <taxon>Tabrizicola</taxon>
    </lineage>
</organism>